<evidence type="ECO:0000313" key="1">
    <source>
        <dbReference type="EMBL" id="MED1201980.1"/>
    </source>
</evidence>
<keyword evidence="2" id="KW-1185">Reference proteome</keyword>
<name>A0ABU6MBU1_9BACI</name>
<dbReference type="EMBL" id="JARMAB010000004">
    <property type="protein sequence ID" value="MED1201980.1"/>
    <property type="molecule type" value="Genomic_DNA"/>
</dbReference>
<evidence type="ECO:0000313" key="2">
    <source>
        <dbReference type="Proteomes" id="UP001341444"/>
    </source>
</evidence>
<dbReference type="RefSeq" id="WP_157090624.1">
    <property type="nucleotide sequence ID" value="NZ_JARMAB010000004.1"/>
</dbReference>
<gene>
    <name evidence="1" type="ORF">P4T90_02615</name>
</gene>
<organism evidence="1 2">
    <name type="scientific">Heyndrickxia acidicola</name>
    <dbReference type="NCBI Taxonomy" id="209389"/>
    <lineage>
        <taxon>Bacteria</taxon>
        <taxon>Bacillati</taxon>
        <taxon>Bacillota</taxon>
        <taxon>Bacilli</taxon>
        <taxon>Bacillales</taxon>
        <taxon>Bacillaceae</taxon>
        <taxon>Heyndrickxia</taxon>
    </lineage>
</organism>
<protein>
    <submittedName>
        <fullName evidence="1">Uncharacterized protein</fullName>
    </submittedName>
</protein>
<comment type="caution">
    <text evidence="1">The sequence shown here is derived from an EMBL/GenBank/DDBJ whole genome shotgun (WGS) entry which is preliminary data.</text>
</comment>
<proteinExistence type="predicted"/>
<accession>A0ABU6MBU1</accession>
<sequence>MKRLFTSPLMKGSEVKLWCQMARDNQLKLTQRELEMKAIIFTGNEKAAS</sequence>
<dbReference type="Proteomes" id="UP001341444">
    <property type="component" value="Unassembled WGS sequence"/>
</dbReference>
<reference evidence="1 2" key="1">
    <citation type="submission" date="2023-03" db="EMBL/GenBank/DDBJ databases">
        <title>Bacillus Genome Sequencing.</title>
        <authorList>
            <person name="Dunlap C."/>
        </authorList>
    </citation>
    <scope>NUCLEOTIDE SEQUENCE [LARGE SCALE GENOMIC DNA]</scope>
    <source>
        <strain evidence="1 2">B-23453</strain>
    </source>
</reference>